<protein>
    <recommendedName>
        <fullName evidence="1">DUF4365 domain-containing protein</fullName>
    </recommendedName>
</protein>
<evidence type="ECO:0000313" key="3">
    <source>
        <dbReference type="Proteomes" id="UP000185557"/>
    </source>
</evidence>
<name>A0A1U7IZS4_9CYAN</name>
<comment type="caution">
    <text evidence="2">The sequence shown here is derived from an EMBL/GenBank/DDBJ whole genome shotgun (WGS) entry which is preliminary data.</text>
</comment>
<evidence type="ECO:0000259" key="1">
    <source>
        <dbReference type="Pfam" id="PF14280"/>
    </source>
</evidence>
<dbReference type="RefSeq" id="WP_073610607.1">
    <property type="nucleotide sequence ID" value="NZ_MRCG01000021.1"/>
</dbReference>
<dbReference type="STRING" id="549789.NIES30_22025"/>
<dbReference type="InterPro" id="IPR025375">
    <property type="entry name" value="DUF4365"/>
</dbReference>
<dbReference type="OrthoDB" id="516854at2"/>
<accession>A0A1U7IZS4</accession>
<dbReference type="Pfam" id="PF14280">
    <property type="entry name" value="DUF4365"/>
    <property type="match status" value="1"/>
</dbReference>
<feature type="domain" description="DUF4365" evidence="1">
    <location>
        <begin position="16"/>
        <end position="170"/>
    </location>
</feature>
<gene>
    <name evidence="2" type="ORF">NIES30_22025</name>
</gene>
<evidence type="ECO:0000313" key="2">
    <source>
        <dbReference type="EMBL" id="OKH44691.1"/>
    </source>
</evidence>
<keyword evidence="3" id="KW-1185">Reference proteome</keyword>
<reference evidence="2 3" key="1">
    <citation type="submission" date="2016-11" db="EMBL/GenBank/DDBJ databases">
        <title>Draft Genome Sequences of Nine Cyanobacterial Strains from Diverse Habitats.</title>
        <authorList>
            <person name="Zhu T."/>
            <person name="Hou S."/>
            <person name="Lu X."/>
            <person name="Hess W.R."/>
        </authorList>
    </citation>
    <scope>NUCLEOTIDE SEQUENCE [LARGE SCALE GENOMIC DNA]</scope>
    <source>
        <strain evidence="2 3">NIES-30</strain>
    </source>
</reference>
<dbReference type="EMBL" id="MRCG01000021">
    <property type="protein sequence ID" value="OKH44691.1"/>
    <property type="molecule type" value="Genomic_DNA"/>
</dbReference>
<organism evidence="2 3">
    <name type="scientific">Phormidium tenue NIES-30</name>
    <dbReference type="NCBI Taxonomy" id="549789"/>
    <lineage>
        <taxon>Bacteria</taxon>
        <taxon>Bacillati</taxon>
        <taxon>Cyanobacteriota</taxon>
        <taxon>Cyanophyceae</taxon>
        <taxon>Oscillatoriophycideae</taxon>
        <taxon>Oscillatoriales</taxon>
        <taxon>Oscillatoriaceae</taxon>
        <taxon>Phormidium</taxon>
    </lineage>
</organism>
<dbReference type="Proteomes" id="UP000185557">
    <property type="component" value="Unassembled WGS sequence"/>
</dbReference>
<dbReference type="AlphaFoldDB" id="A0A1U7IZS4"/>
<sequence>MNHFPEGAYQSIRKELFSYAYIEAIATVVGYECNIKKVIMDNAGIDISVETPGELNKCLSPKFDAQVKCTSKECIKDGWVIFSGLQASNYKRLIHPKPYCEQLLIVVIVPREVDKWIEISDYGSIETLMRTSAFWISLKDEPDAVNNTITVKLPISNRLTPSSLRELMSKISRKEKL</sequence>
<proteinExistence type="predicted"/>